<dbReference type="InterPro" id="IPR003959">
    <property type="entry name" value="ATPase_AAA_core"/>
</dbReference>
<sequence>MEVQSVSFTRDGQTETVALREPGHKVKRNCFTIINGVNGTGKSAILRIISDAALGLGASRQYKMFTRDIKISISGRISRTIALSGTHNDRFPMNSGIEIRQSSNRFDLLKFYYYGPKQSGNYTSVFKAANTISHSLLSELQNPILPADSLVYLLSYLGFRPHLSLAFQIGNRFKGGTPPDYFQSLRPALESSLADLNAPSKLSDTIHTSIALAENIVRVPEFRDMFRRSKQDITFDLTYGRGGLAIYDEFFNFLLAGAIPGPRTQLLADLIALGVLSTKISLVRNKSGEEIALEDLSSGEWQLLYSLLNLAINVDDNSLILIDEPENSLHPQWQSEYVSLVRELVSHRSGCHVIIATHSPLLAASIMPEDGNLIRLERSHESGDLHAEMEDTAYGWLPEDVLKERFDMGSVRPPELTKATNDALQLLKLSSDPSPALREAATTIKELMRFLPQHDPLLSVLKAVVEIAFKNEAR</sequence>
<dbReference type="CDD" id="cd00267">
    <property type="entry name" value="ABC_ATPase"/>
    <property type="match status" value="1"/>
</dbReference>
<dbReference type="GO" id="GO:0005524">
    <property type="term" value="F:ATP binding"/>
    <property type="evidence" value="ECO:0007669"/>
    <property type="project" value="InterPro"/>
</dbReference>
<protein>
    <submittedName>
        <fullName evidence="2">Putative ATPase</fullName>
    </submittedName>
</protein>
<name>A0A7X0DVQ9_RHILE</name>
<dbReference type="RefSeq" id="WP_184697556.1">
    <property type="nucleotide sequence ID" value="NZ_JACIIJ010000019.1"/>
</dbReference>
<feature type="domain" description="ATPase AAA-type core" evidence="1">
    <location>
        <begin position="31"/>
        <end position="362"/>
    </location>
</feature>
<evidence type="ECO:0000313" key="2">
    <source>
        <dbReference type="EMBL" id="MBB6224983.1"/>
    </source>
</evidence>
<organism evidence="2 3">
    <name type="scientific">Rhizobium leguminosarum</name>
    <dbReference type="NCBI Taxonomy" id="384"/>
    <lineage>
        <taxon>Bacteria</taxon>
        <taxon>Pseudomonadati</taxon>
        <taxon>Pseudomonadota</taxon>
        <taxon>Alphaproteobacteria</taxon>
        <taxon>Hyphomicrobiales</taxon>
        <taxon>Rhizobiaceae</taxon>
        <taxon>Rhizobium/Agrobacterium group</taxon>
        <taxon>Rhizobium</taxon>
    </lineage>
</organism>
<dbReference type="InterPro" id="IPR027417">
    <property type="entry name" value="P-loop_NTPase"/>
</dbReference>
<dbReference type="InterPro" id="IPR051396">
    <property type="entry name" value="Bact_Antivir_Def_Nuclease"/>
</dbReference>
<dbReference type="AlphaFoldDB" id="A0A7X0DVQ9"/>
<proteinExistence type="predicted"/>
<dbReference type="Proteomes" id="UP000517187">
    <property type="component" value="Unassembled WGS sequence"/>
</dbReference>
<dbReference type="PANTHER" id="PTHR43581:SF2">
    <property type="entry name" value="EXCINUCLEASE ATPASE SUBUNIT"/>
    <property type="match status" value="1"/>
</dbReference>
<dbReference type="PANTHER" id="PTHR43581">
    <property type="entry name" value="ATP/GTP PHOSPHATASE"/>
    <property type="match status" value="1"/>
</dbReference>
<evidence type="ECO:0000313" key="3">
    <source>
        <dbReference type="Proteomes" id="UP000517187"/>
    </source>
</evidence>
<accession>A0A7X0DVQ9</accession>
<dbReference type="SUPFAM" id="SSF52540">
    <property type="entry name" value="P-loop containing nucleoside triphosphate hydrolases"/>
    <property type="match status" value="1"/>
</dbReference>
<dbReference type="GO" id="GO:0016887">
    <property type="term" value="F:ATP hydrolysis activity"/>
    <property type="evidence" value="ECO:0007669"/>
    <property type="project" value="InterPro"/>
</dbReference>
<comment type="caution">
    <text evidence="2">The sequence shown here is derived from an EMBL/GenBank/DDBJ whole genome shotgun (WGS) entry which is preliminary data.</text>
</comment>
<dbReference type="EMBL" id="JACIIJ010000019">
    <property type="protein sequence ID" value="MBB6224983.1"/>
    <property type="molecule type" value="Genomic_DNA"/>
</dbReference>
<dbReference type="Pfam" id="PF13304">
    <property type="entry name" value="AAA_21"/>
    <property type="match status" value="1"/>
</dbReference>
<evidence type="ECO:0000259" key="1">
    <source>
        <dbReference type="Pfam" id="PF13304"/>
    </source>
</evidence>
<gene>
    <name evidence="2" type="ORF">GGE66_006006</name>
</gene>
<reference evidence="2 3" key="1">
    <citation type="submission" date="2020-08" db="EMBL/GenBank/DDBJ databases">
        <title>Genomic Encyclopedia of Type Strains, Phase IV (KMG-V): Genome sequencing to study the core and pangenomes of soil and plant-associated prokaryotes.</title>
        <authorList>
            <person name="Whitman W."/>
        </authorList>
    </citation>
    <scope>NUCLEOTIDE SEQUENCE [LARGE SCALE GENOMIC DNA]</scope>
    <source>
        <strain evidence="2 3">SEMIA 4011</strain>
    </source>
</reference>
<dbReference type="Gene3D" id="3.40.50.300">
    <property type="entry name" value="P-loop containing nucleotide triphosphate hydrolases"/>
    <property type="match status" value="1"/>
</dbReference>